<dbReference type="InterPro" id="IPR045967">
    <property type="entry name" value="HAM1-like_N"/>
</dbReference>
<dbReference type="STRING" id="5288.A0A5C5G1R4"/>
<evidence type="ECO:0000313" key="5">
    <source>
        <dbReference type="Proteomes" id="UP000311382"/>
    </source>
</evidence>
<dbReference type="EMBL" id="SOZI01000016">
    <property type="protein sequence ID" value="TNY23048.1"/>
    <property type="molecule type" value="Genomic_DNA"/>
</dbReference>
<feature type="compositionally biased region" description="Polar residues" evidence="1">
    <location>
        <begin position="325"/>
        <end position="351"/>
    </location>
</feature>
<feature type="domain" description="HAM1-like C-terminal" evidence="2">
    <location>
        <begin position="767"/>
        <end position="919"/>
    </location>
</feature>
<dbReference type="Pfam" id="PF14613">
    <property type="entry name" value="HAM1_C"/>
    <property type="match status" value="1"/>
</dbReference>
<reference evidence="4 5" key="1">
    <citation type="submission" date="2019-03" db="EMBL/GenBank/DDBJ databases">
        <title>Rhodosporidium diobovatum UCD-FST 08-225 genome sequencing, assembly, and annotation.</title>
        <authorList>
            <person name="Fakankun I.U."/>
            <person name="Fristensky B."/>
            <person name="Levin D.B."/>
        </authorList>
    </citation>
    <scope>NUCLEOTIDE SEQUENCE [LARGE SCALE GENOMIC DNA]</scope>
    <source>
        <strain evidence="4 5">UCD-FST 08-225</strain>
    </source>
</reference>
<keyword evidence="5" id="KW-1185">Reference proteome</keyword>
<protein>
    <recommendedName>
        <fullName evidence="6">Proteophosphoglycan ppg4</fullName>
    </recommendedName>
</protein>
<feature type="compositionally biased region" description="Basic and acidic residues" evidence="1">
    <location>
        <begin position="849"/>
        <end position="859"/>
    </location>
</feature>
<comment type="caution">
    <text evidence="4">The sequence shown here is derived from an EMBL/GenBank/DDBJ whole genome shotgun (WGS) entry which is preliminary data.</text>
</comment>
<feature type="compositionally biased region" description="Low complexity" evidence="1">
    <location>
        <begin position="258"/>
        <end position="270"/>
    </location>
</feature>
<feature type="compositionally biased region" description="Basic and acidic residues" evidence="1">
    <location>
        <begin position="369"/>
        <end position="379"/>
    </location>
</feature>
<feature type="region of interest" description="Disordered" evidence="1">
    <location>
        <begin position="198"/>
        <end position="412"/>
    </location>
</feature>
<evidence type="ECO:0000256" key="1">
    <source>
        <dbReference type="SAM" id="MobiDB-lite"/>
    </source>
</evidence>
<feature type="compositionally biased region" description="Basic and acidic residues" evidence="1">
    <location>
        <begin position="886"/>
        <end position="906"/>
    </location>
</feature>
<feature type="compositionally biased region" description="Polar residues" evidence="1">
    <location>
        <begin position="14"/>
        <end position="31"/>
    </location>
</feature>
<dbReference type="Gene3D" id="3.15.10.10">
    <property type="entry name" value="Bactericidal permeability-increasing protein, domain 1"/>
    <property type="match status" value="1"/>
</dbReference>
<evidence type="ECO:0000259" key="3">
    <source>
        <dbReference type="Pfam" id="PF19343"/>
    </source>
</evidence>
<dbReference type="PANTHER" id="PTHR31138">
    <property type="entry name" value="CHROMOSOME 19, WHOLE GENOME SHOTGUN SEQUENCE"/>
    <property type="match status" value="1"/>
</dbReference>
<gene>
    <name evidence="4" type="ORF">DMC30DRAFT_414515</name>
</gene>
<feature type="region of interest" description="Disordered" evidence="1">
    <location>
        <begin position="1"/>
        <end position="32"/>
    </location>
</feature>
<evidence type="ECO:0000259" key="2">
    <source>
        <dbReference type="Pfam" id="PF14613"/>
    </source>
</evidence>
<feature type="region of interest" description="Disordered" evidence="1">
    <location>
        <begin position="849"/>
        <end position="936"/>
    </location>
</feature>
<feature type="compositionally biased region" description="Basic and acidic residues" evidence="1">
    <location>
        <begin position="227"/>
        <end position="254"/>
    </location>
</feature>
<evidence type="ECO:0000313" key="4">
    <source>
        <dbReference type="EMBL" id="TNY23048.1"/>
    </source>
</evidence>
<sequence length="936" mass="102606">MAPTTGEHVREISENPSKNAVTSPTNPQVKATDTDRKVKMLGVVNAFRAGKLPANDQCVKALDYAIDHSPIDERKLSKDGQTLVEDTRDVIRVLREIVVEKNDDELLQNFFYHTKKVSTPSVSDVKNVSTGTDKGQMQQDGDQAVEHLRTLGKLIFTNSEARKLLKDIGLLARDVAADAATHAADLARPDEERLRQIDEPAPSNQWVGPNGEVRDHNSPAPDTGLAAKKEQAQHKLDEARNAKEEAKGEARDRAQNVAGAADQGQQSQAGPATGHIGSAGDAANQAQQYGHSGQTTSSATGLGAGNGQPPYFTGGSSGASLDAQPGSTLATSQGGFSSAQPATGGFSSAHGTSAGGFSGSSQPSDAQVEEGRQRAEAGKEAGVGQAKQEGREVKNKLLAKVPDEHKDRAREQADKAKDYLNDKFPNERRDRFIYRLKKVVVENQRHKDYQEAIDFFLDRAEHYQVQAKEAGKQGGGNAASVRHDGNFKQASYELRTLLERFANGASMDGMWDAVDEIYRDSQNDGELRAWFRELNQYIRQCLQEPGYIMKDEADRRGRELRESGKRYWDPKNGKYASHKDRFFDEVQNFFTSYADDGLNQRLGESVKTLVTDLFLNSEGNPTYKPHLWRDIRSVILPALFTQIGYVPVPRAEYTSKDVDLVIENLTLETANLLPNIFEIEARNYFRLSPYANLGDVSKHAFWVSFEQVQLDLKDVAFYIKKKTGFPKLTDSGYADVFIGGKGLSGKVHIESTGRKHHAFKVVEVKIKLDKLKFAVREAKHSTLINLLRPLATGLIKSAVTKALEAAIRAGLEQVDAQLSDISERLEDAKAQEGTNKVDALKQSFADKKAEAQRKKEKGQEAAPDGQFSLTLDPKDKLVNWSAPDSTLDKIQEKQKQARAGGSDDWRSPAFTIVGSGASQSGHGSTGGSAAKPAHQL</sequence>
<feature type="domain" description="HAM1-like N-terminal" evidence="3">
    <location>
        <begin position="367"/>
        <end position="754"/>
    </location>
</feature>
<dbReference type="OrthoDB" id="19394at2759"/>
<name>A0A5C5G1R4_9BASI</name>
<accession>A0A5C5G1R4</accession>
<feature type="compositionally biased region" description="Polar residues" evidence="1">
    <location>
        <begin position="284"/>
        <end position="300"/>
    </location>
</feature>
<feature type="compositionally biased region" description="Basic and acidic residues" evidence="1">
    <location>
        <begin position="388"/>
        <end position="412"/>
    </location>
</feature>
<dbReference type="Proteomes" id="UP000311382">
    <property type="component" value="Unassembled WGS sequence"/>
</dbReference>
<dbReference type="Pfam" id="PF19343">
    <property type="entry name" value="HAM1_N"/>
    <property type="match status" value="2"/>
</dbReference>
<evidence type="ECO:0008006" key="6">
    <source>
        <dbReference type="Google" id="ProtNLM"/>
    </source>
</evidence>
<feature type="domain" description="HAM1-like N-terminal" evidence="3">
    <location>
        <begin position="16"/>
        <end position="269"/>
    </location>
</feature>
<dbReference type="PANTHER" id="PTHR31138:SF1">
    <property type="entry name" value="PDZ DOMAIN-CONTAINING PROTEIN"/>
    <property type="match status" value="1"/>
</dbReference>
<organism evidence="4 5">
    <name type="scientific">Rhodotorula diobovata</name>
    <dbReference type="NCBI Taxonomy" id="5288"/>
    <lineage>
        <taxon>Eukaryota</taxon>
        <taxon>Fungi</taxon>
        <taxon>Dikarya</taxon>
        <taxon>Basidiomycota</taxon>
        <taxon>Pucciniomycotina</taxon>
        <taxon>Microbotryomycetes</taxon>
        <taxon>Sporidiobolales</taxon>
        <taxon>Sporidiobolaceae</taxon>
        <taxon>Rhodotorula</taxon>
    </lineage>
</organism>
<proteinExistence type="predicted"/>
<dbReference type="InterPro" id="IPR027842">
    <property type="entry name" value="HAM1-like_C"/>
</dbReference>
<dbReference type="AlphaFoldDB" id="A0A5C5G1R4"/>